<reference evidence="3 4" key="1">
    <citation type="submission" date="2018-07" db="EMBL/GenBank/DDBJ databases">
        <title>Genomic Encyclopedia of Type Strains, Phase IV (KMG-IV): sequencing the most valuable type-strain genomes for metagenomic binning, comparative biology and taxonomic classification.</title>
        <authorList>
            <person name="Goeker M."/>
        </authorList>
    </citation>
    <scope>NUCLEOTIDE SEQUENCE [LARGE SCALE GENOMIC DNA]</scope>
    <source>
        <strain evidence="3 4">DSM 44952</strain>
    </source>
</reference>
<comment type="caution">
    <text evidence="3">The sequence shown here is derived from an EMBL/GenBank/DDBJ whole genome shotgun (WGS) entry which is preliminary data.</text>
</comment>
<keyword evidence="4" id="KW-1185">Reference proteome</keyword>
<evidence type="ECO:0000313" key="3">
    <source>
        <dbReference type="EMBL" id="RDI46193.1"/>
    </source>
</evidence>
<proteinExistence type="predicted"/>
<evidence type="ECO:0000256" key="1">
    <source>
        <dbReference type="SAM" id="MobiDB-lite"/>
    </source>
</evidence>
<feature type="compositionally biased region" description="Polar residues" evidence="1">
    <location>
        <begin position="671"/>
        <end position="681"/>
    </location>
</feature>
<evidence type="ECO:0000313" key="4">
    <source>
        <dbReference type="Proteomes" id="UP000255355"/>
    </source>
</evidence>
<dbReference type="EMBL" id="QQAZ01000012">
    <property type="protein sequence ID" value="RDI46193.1"/>
    <property type="molecule type" value="Genomic_DNA"/>
</dbReference>
<feature type="region of interest" description="Disordered" evidence="1">
    <location>
        <begin position="278"/>
        <end position="833"/>
    </location>
</feature>
<feature type="transmembrane region" description="Helical" evidence="2">
    <location>
        <begin position="161"/>
        <end position="182"/>
    </location>
</feature>
<accession>A0A370GW94</accession>
<feature type="compositionally biased region" description="Polar residues" evidence="1">
    <location>
        <begin position="505"/>
        <end position="518"/>
    </location>
</feature>
<feature type="compositionally biased region" description="Polar residues" evidence="1">
    <location>
        <begin position="726"/>
        <end position="741"/>
    </location>
</feature>
<sequence length="908" mass="96676">MRDDQSAGNAEMSAEIAALAQRVATARGKLPLQTDPALFDEMSDSEIAAERDLAEWIRAQRRRQRRGAVTAELAAEKRDRRVERALRRADDADARWHRKALAARRRVSNPDARLAQLYRRAEWSSRALIGVVVLGMVWAGVNVQQNLVPSGDMSDPLYWLSYGFEAMISIPIITIMVVATTAARWGREIARGKVVFLEAALLGVTIALNAGPHLAGGAPARAAEAAVAPVMVGVVIWLHAWVSARYAQLIDAIPDNSAEHGRTVTHRIVDAFAPVREGSGSRRLSAAHEYPSGPMLSNHSADDRAAAYRPGDPGLTAHSVPHPGPEDHPADGSAPQSPGSDHIPPTNAHGSPPDTPRPQPSSRNGRSHPSAEAVGTSVDAQAQPDNRHGRDHRSEETAAPRPTTDRTHFGDRNGHAYPPDDLPANGHGTETASTTLGHKVNGHATAEPYGNGRPIDPLASYPQSTRDDHESNTRPTDIAPGNNGHLHRSAPDRHPRVAPSHNGDTHPSPTAPTTSGFGNHTHDLPANTVEHNGFPTPSRGPDSNQVNPQHGASPTTGHSGRNGHTHPAAPSVPNGFREPRLPQTDRRHSAPNSPSNGNGNGNGNGQPAPRINGEHSNGVAEQSFSERRYQLGESADTDAERVSPSPDEGSPSGGQESDHGDGPRPAAAPTSEPTVPTTEQSIEPGDDRRPASGSPLERTGSTGEPDTGRPGPNGSSRAEYDGETGTIRQHTGSVPNGSESQGRNDSRRTAKKSTAAHPYTRRPASAPETAEPQAPTEADRQPRAQQPGRRGTQLTLEEPAPDVSKYRRPYAVVETEPEAAEQDSTETRASADDLAAEIDNVGVWAVAREISERRLSKLPVEQLAEILTLADESWTPAAIGSSIGLPGSRILGILEAARRIRLPYAVSG</sequence>
<keyword evidence="2" id="KW-0812">Transmembrane</keyword>
<evidence type="ECO:0000256" key="2">
    <source>
        <dbReference type="SAM" id="Phobius"/>
    </source>
</evidence>
<dbReference type="STRING" id="1210089.GCA_001613165_03392"/>
<feature type="compositionally biased region" description="Low complexity" evidence="1">
    <location>
        <begin position="783"/>
        <end position="793"/>
    </location>
</feature>
<keyword evidence="2" id="KW-0472">Membrane</keyword>
<feature type="compositionally biased region" description="Low complexity" evidence="1">
    <location>
        <begin position="643"/>
        <end position="655"/>
    </location>
</feature>
<organism evidence="3 4">
    <name type="scientific">Nocardia mexicana</name>
    <dbReference type="NCBI Taxonomy" id="279262"/>
    <lineage>
        <taxon>Bacteria</taxon>
        <taxon>Bacillati</taxon>
        <taxon>Actinomycetota</taxon>
        <taxon>Actinomycetes</taxon>
        <taxon>Mycobacteriales</taxon>
        <taxon>Nocardiaceae</taxon>
        <taxon>Nocardia</taxon>
    </lineage>
</organism>
<name>A0A370GW94_9NOCA</name>
<feature type="compositionally biased region" description="Acidic residues" evidence="1">
    <location>
        <begin position="815"/>
        <end position="824"/>
    </location>
</feature>
<feature type="transmembrane region" description="Helical" evidence="2">
    <location>
        <begin position="123"/>
        <end position="141"/>
    </location>
</feature>
<feature type="compositionally biased region" description="Polar residues" evidence="1">
    <location>
        <begin position="541"/>
        <end position="559"/>
    </location>
</feature>
<dbReference type="AlphaFoldDB" id="A0A370GW94"/>
<protein>
    <submittedName>
        <fullName evidence="3">Uncharacterized protein</fullName>
    </submittedName>
</protein>
<feature type="transmembrane region" description="Helical" evidence="2">
    <location>
        <begin position="194"/>
        <end position="214"/>
    </location>
</feature>
<gene>
    <name evidence="3" type="ORF">DFR68_11294</name>
</gene>
<keyword evidence="2" id="KW-1133">Transmembrane helix</keyword>
<dbReference type="Proteomes" id="UP000255355">
    <property type="component" value="Unassembled WGS sequence"/>
</dbReference>
<feature type="compositionally biased region" description="Basic and acidic residues" evidence="1">
    <location>
        <begin position="577"/>
        <end position="588"/>
    </location>
</feature>
<feature type="compositionally biased region" description="Basic and acidic residues" evidence="1">
    <location>
        <begin position="385"/>
        <end position="414"/>
    </location>
</feature>